<dbReference type="AlphaFoldDB" id="A0AAD4T0H6"/>
<sequence>VQIPWGEPHRCIICEDTHDLNYFLPYKKMRANISDAGPALRVSGVRPNLPGAPSFFYVFFQRGKTVTSV</sequence>
<feature type="non-terminal residue" evidence="1">
    <location>
        <position position="69"/>
    </location>
</feature>
<feature type="non-terminal residue" evidence="1">
    <location>
        <position position="1"/>
    </location>
</feature>
<accession>A0AAD4T0H6</accession>
<organism evidence="1 2">
    <name type="scientific">Papaver atlanticum</name>
    <dbReference type="NCBI Taxonomy" id="357466"/>
    <lineage>
        <taxon>Eukaryota</taxon>
        <taxon>Viridiplantae</taxon>
        <taxon>Streptophyta</taxon>
        <taxon>Embryophyta</taxon>
        <taxon>Tracheophyta</taxon>
        <taxon>Spermatophyta</taxon>
        <taxon>Magnoliopsida</taxon>
        <taxon>Ranunculales</taxon>
        <taxon>Papaveraceae</taxon>
        <taxon>Papaveroideae</taxon>
        <taxon>Papaver</taxon>
    </lineage>
</organism>
<name>A0AAD4T0H6_9MAGN</name>
<keyword evidence="2" id="KW-1185">Reference proteome</keyword>
<gene>
    <name evidence="1" type="ORF">MKW98_024355</name>
</gene>
<dbReference type="EMBL" id="JAJJMB010007708">
    <property type="protein sequence ID" value="KAI3928754.1"/>
    <property type="molecule type" value="Genomic_DNA"/>
</dbReference>
<comment type="caution">
    <text evidence="1">The sequence shown here is derived from an EMBL/GenBank/DDBJ whole genome shotgun (WGS) entry which is preliminary data.</text>
</comment>
<evidence type="ECO:0000313" key="1">
    <source>
        <dbReference type="EMBL" id="KAI3928754.1"/>
    </source>
</evidence>
<dbReference type="Proteomes" id="UP001202328">
    <property type="component" value="Unassembled WGS sequence"/>
</dbReference>
<reference evidence="1" key="1">
    <citation type="submission" date="2022-04" db="EMBL/GenBank/DDBJ databases">
        <title>A functionally conserved STORR gene fusion in Papaver species that diverged 16.8 million years ago.</title>
        <authorList>
            <person name="Catania T."/>
        </authorList>
    </citation>
    <scope>NUCLEOTIDE SEQUENCE</scope>
    <source>
        <strain evidence="1">S-188037</strain>
    </source>
</reference>
<evidence type="ECO:0000313" key="2">
    <source>
        <dbReference type="Proteomes" id="UP001202328"/>
    </source>
</evidence>
<protein>
    <submittedName>
        <fullName evidence="1">Uncharacterized protein</fullName>
    </submittedName>
</protein>
<proteinExistence type="predicted"/>